<dbReference type="InterPro" id="IPR013092">
    <property type="entry name" value="Connexin_N"/>
</dbReference>
<evidence type="ECO:0000256" key="1">
    <source>
        <dbReference type="ARBA" id="ARBA00004610"/>
    </source>
</evidence>
<comment type="function">
    <text evidence="9">One gap junction consists of a cluster of closely packed pairs of transmembrane channels, the connexons, through which materials of low MW diffuse from one cell to a neighboring cell.</text>
</comment>
<dbReference type="Proteomes" id="UP001557470">
    <property type="component" value="Unassembled WGS sequence"/>
</dbReference>
<dbReference type="GO" id="GO:0005921">
    <property type="term" value="C:gap junction"/>
    <property type="evidence" value="ECO:0007669"/>
    <property type="project" value="UniProtKB-SubCell"/>
</dbReference>
<dbReference type="InterPro" id="IPR038359">
    <property type="entry name" value="Connexin_N_sf"/>
</dbReference>
<proteinExistence type="inferred from homology"/>
<keyword evidence="13" id="KW-1185">Reference proteome</keyword>
<gene>
    <name evidence="12" type="ORF">UPYG_G00331010</name>
</gene>
<feature type="transmembrane region" description="Helical" evidence="10">
    <location>
        <begin position="28"/>
        <end position="49"/>
    </location>
</feature>
<dbReference type="PROSITE" id="PS00408">
    <property type="entry name" value="CONNEXINS_2"/>
    <property type="match status" value="1"/>
</dbReference>
<evidence type="ECO:0000256" key="6">
    <source>
        <dbReference type="ARBA" id="ARBA00022949"/>
    </source>
</evidence>
<evidence type="ECO:0000256" key="5">
    <source>
        <dbReference type="ARBA" id="ARBA00022868"/>
    </source>
</evidence>
<evidence type="ECO:0000313" key="13">
    <source>
        <dbReference type="Proteomes" id="UP001557470"/>
    </source>
</evidence>
<evidence type="ECO:0000256" key="3">
    <source>
        <dbReference type="ARBA" id="ARBA00022475"/>
    </source>
</evidence>
<reference evidence="12 13" key="1">
    <citation type="submission" date="2024-06" db="EMBL/GenBank/DDBJ databases">
        <authorList>
            <person name="Pan Q."/>
            <person name="Wen M."/>
            <person name="Jouanno E."/>
            <person name="Zahm M."/>
            <person name="Klopp C."/>
            <person name="Cabau C."/>
            <person name="Louis A."/>
            <person name="Berthelot C."/>
            <person name="Parey E."/>
            <person name="Roest Crollius H."/>
            <person name="Montfort J."/>
            <person name="Robinson-Rechavi M."/>
            <person name="Bouchez O."/>
            <person name="Lampietro C."/>
            <person name="Lopez Roques C."/>
            <person name="Donnadieu C."/>
            <person name="Postlethwait J."/>
            <person name="Bobe J."/>
            <person name="Verreycken H."/>
            <person name="Guiguen Y."/>
        </authorList>
    </citation>
    <scope>NUCLEOTIDE SEQUENCE [LARGE SCALE GENOMIC DNA]</scope>
    <source>
        <strain evidence="12">Up_M1</strain>
        <tissue evidence="12">Testis</tissue>
    </source>
</reference>
<dbReference type="Pfam" id="PF00029">
    <property type="entry name" value="Connexin"/>
    <property type="match status" value="1"/>
</dbReference>
<comment type="subunit">
    <text evidence="9">A connexon is composed of a hexamer of connexins.</text>
</comment>
<dbReference type="InterPro" id="IPR017990">
    <property type="entry name" value="Connexin_CS"/>
</dbReference>
<evidence type="ECO:0000256" key="4">
    <source>
        <dbReference type="ARBA" id="ARBA00022692"/>
    </source>
</evidence>
<dbReference type="GO" id="GO:0005886">
    <property type="term" value="C:plasma membrane"/>
    <property type="evidence" value="ECO:0007669"/>
    <property type="project" value="UniProtKB-SubCell"/>
</dbReference>
<evidence type="ECO:0000256" key="7">
    <source>
        <dbReference type="ARBA" id="ARBA00022989"/>
    </source>
</evidence>
<organism evidence="12 13">
    <name type="scientific">Umbra pygmaea</name>
    <name type="common">Eastern mudminnow</name>
    <dbReference type="NCBI Taxonomy" id="75934"/>
    <lineage>
        <taxon>Eukaryota</taxon>
        <taxon>Metazoa</taxon>
        <taxon>Chordata</taxon>
        <taxon>Craniata</taxon>
        <taxon>Vertebrata</taxon>
        <taxon>Euteleostomi</taxon>
        <taxon>Actinopterygii</taxon>
        <taxon>Neopterygii</taxon>
        <taxon>Teleostei</taxon>
        <taxon>Protacanthopterygii</taxon>
        <taxon>Esociformes</taxon>
        <taxon>Umbridae</taxon>
        <taxon>Umbra</taxon>
    </lineage>
</organism>
<keyword evidence="5 9" id="KW-0303">Gap junction</keyword>
<evidence type="ECO:0000256" key="10">
    <source>
        <dbReference type="SAM" id="Phobius"/>
    </source>
</evidence>
<keyword evidence="6" id="KW-0965">Cell junction</keyword>
<sequence>MVVQHVEYRQNKGSELYANPGKKRGGLWWTYLVSLIFKAGFITASYILYSCVRWLRHATPFKCSLEPCPNTVDCYISRPTEKDLHPIHGGHRLPSAFRYYL</sequence>
<evidence type="ECO:0000313" key="12">
    <source>
        <dbReference type="EMBL" id="KAL0961732.1"/>
    </source>
</evidence>
<evidence type="ECO:0000256" key="2">
    <source>
        <dbReference type="ARBA" id="ARBA00004651"/>
    </source>
</evidence>
<evidence type="ECO:0000256" key="9">
    <source>
        <dbReference type="RuleBase" id="RU000630"/>
    </source>
</evidence>
<comment type="subcellular location">
    <subcellularLocation>
        <location evidence="1">Cell junction</location>
        <location evidence="1">Gap junction</location>
    </subcellularLocation>
    <subcellularLocation>
        <location evidence="2 9">Cell membrane</location>
        <topology evidence="2 9">Multi-pass membrane protein</topology>
    </subcellularLocation>
</comment>
<protein>
    <recommendedName>
        <fullName evidence="9">Gap junction protein</fullName>
    </recommendedName>
</protein>
<dbReference type="SMART" id="SM01089">
    <property type="entry name" value="Connexin_CCC"/>
    <property type="match status" value="1"/>
</dbReference>
<evidence type="ECO:0000259" key="11">
    <source>
        <dbReference type="SMART" id="SM01089"/>
    </source>
</evidence>
<comment type="caution">
    <text evidence="12">The sequence shown here is derived from an EMBL/GenBank/DDBJ whole genome shotgun (WGS) entry which is preliminary data.</text>
</comment>
<dbReference type="PANTHER" id="PTHR11984:SF118">
    <property type="entry name" value="GAP JUNCTION PROTEIN"/>
    <property type="match status" value="1"/>
</dbReference>
<name>A0ABD0WDI3_UMBPY</name>
<dbReference type="Gene3D" id="1.20.1440.80">
    <property type="entry name" value="Gap junction channel protein cysteine-rich domain"/>
    <property type="match status" value="1"/>
</dbReference>
<dbReference type="PANTHER" id="PTHR11984">
    <property type="entry name" value="CONNEXIN"/>
    <property type="match status" value="1"/>
</dbReference>
<dbReference type="PRINTS" id="PR00206">
    <property type="entry name" value="CONNEXIN"/>
</dbReference>
<dbReference type="AlphaFoldDB" id="A0ABD0WDI3"/>
<keyword evidence="8 10" id="KW-0472">Membrane</keyword>
<feature type="domain" description="Connexin cysteine-rich" evidence="11">
    <location>
        <begin position="37"/>
        <end position="87"/>
    </location>
</feature>
<dbReference type="InterPro" id="IPR000500">
    <property type="entry name" value="Connexin"/>
</dbReference>
<accession>A0ABD0WDI3</accession>
<keyword evidence="3" id="KW-1003">Cell membrane</keyword>
<comment type="similarity">
    <text evidence="9">Belongs to the connexin family.</text>
</comment>
<keyword evidence="7 10" id="KW-1133">Transmembrane helix</keyword>
<dbReference type="InterPro" id="IPR019570">
    <property type="entry name" value="Connexin_CCC"/>
</dbReference>
<keyword evidence="4 9" id="KW-0812">Transmembrane</keyword>
<dbReference type="EMBL" id="JAGEUA010000011">
    <property type="protein sequence ID" value="KAL0961732.1"/>
    <property type="molecule type" value="Genomic_DNA"/>
</dbReference>
<evidence type="ECO:0000256" key="8">
    <source>
        <dbReference type="ARBA" id="ARBA00023136"/>
    </source>
</evidence>